<dbReference type="InterPro" id="IPR022742">
    <property type="entry name" value="Hydrolase_4"/>
</dbReference>
<gene>
    <name evidence="2" type="ORF">KME28_23240</name>
</gene>
<reference evidence="2" key="2">
    <citation type="journal article" date="2022" name="Microbiol. Resour. Announc.">
        <title>Metagenome Sequencing to Explore Phylogenomics of Terrestrial Cyanobacteria.</title>
        <authorList>
            <person name="Ward R.D."/>
            <person name="Stajich J.E."/>
            <person name="Johansen J.R."/>
            <person name="Huntemann M."/>
            <person name="Clum A."/>
            <person name="Foster B."/>
            <person name="Foster B."/>
            <person name="Roux S."/>
            <person name="Palaniappan K."/>
            <person name="Varghese N."/>
            <person name="Mukherjee S."/>
            <person name="Reddy T.B.K."/>
            <person name="Daum C."/>
            <person name="Copeland A."/>
            <person name="Chen I.A."/>
            <person name="Ivanova N.N."/>
            <person name="Kyrpides N.C."/>
            <person name="Shapiro N."/>
            <person name="Eloe-Fadrosh E.A."/>
            <person name="Pietrasiak N."/>
        </authorList>
    </citation>
    <scope>NUCLEOTIDE SEQUENCE</scope>
    <source>
        <strain evidence="2">HA4357-MV3</strain>
    </source>
</reference>
<evidence type="ECO:0000259" key="1">
    <source>
        <dbReference type="Pfam" id="PF12146"/>
    </source>
</evidence>
<dbReference type="PANTHER" id="PTHR22753:SF48">
    <property type="entry name" value="PHOSPHOLIPID_GLYCEROL ACYLTRANSFERASE DOMAIN-CONTAINING PROTEIN"/>
    <property type="match status" value="1"/>
</dbReference>
<dbReference type="Pfam" id="PF12146">
    <property type="entry name" value="Hydrolase_4"/>
    <property type="match status" value="1"/>
</dbReference>
<dbReference type="GO" id="GO:0016787">
    <property type="term" value="F:hydrolase activity"/>
    <property type="evidence" value="ECO:0007669"/>
    <property type="project" value="UniProtKB-KW"/>
</dbReference>
<dbReference type="Gene3D" id="3.40.50.1820">
    <property type="entry name" value="alpha/beta hydrolase"/>
    <property type="match status" value="1"/>
</dbReference>
<keyword evidence="2" id="KW-0378">Hydrolase</keyword>
<proteinExistence type="predicted"/>
<dbReference type="GO" id="GO:0016020">
    <property type="term" value="C:membrane"/>
    <property type="evidence" value="ECO:0007669"/>
    <property type="project" value="TreeGrafter"/>
</dbReference>
<dbReference type="Proteomes" id="UP000813215">
    <property type="component" value="Unassembled WGS sequence"/>
</dbReference>
<evidence type="ECO:0000313" key="2">
    <source>
        <dbReference type="EMBL" id="MBW4434548.1"/>
    </source>
</evidence>
<accession>A0A9E3LVD8</accession>
<dbReference type="SUPFAM" id="SSF53474">
    <property type="entry name" value="alpha/beta-Hydrolases"/>
    <property type="match status" value="1"/>
</dbReference>
<name>A0A9E3LVD8_9NOST</name>
<reference evidence="2" key="1">
    <citation type="submission" date="2021-05" db="EMBL/GenBank/DDBJ databases">
        <authorList>
            <person name="Pietrasiak N."/>
            <person name="Ward R."/>
            <person name="Stajich J.E."/>
            <person name="Kurbessoian T."/>
        </authorList>
    </citation>
    <scope>NUCLEOTIDE SEQUENCE</scope>
    <source>
        <strain evidence="2">HA4357-MV3</strain>
    </source>
</reference>
<dbReference type="PANTHER" id="PTHR22753">
    <property type="entry name" value="TRANSMEMBRANE PROTEIN 68"/>
    <property type="match status" value="1"/>
</dbReference>
<dbReference type="EMBL" id="JAHHHW010000134">
    <property type="protein sequence ID" value="MBW4434548.1"/>
    <property type="molecule type" value="Genomic_DNA"/>
</dbReference>
<dbReference type="AlphaFoldDB" id="A0A9E3LVD8"/>
<comment type="caution">
    <text evidence="2">The sequence shown here is derived from an EMBL/GenBank/DDBJ whole genome shotgun (WGS) entry which is preliminary data.</text>
</comment>
<dbReference type="InterPro" id="IPR029058">
    <property type="entry name" value="AB_hydrolase_fold"/>
</dbReference>
<organism evidence="2 3">
    <name type="scientific">Pelatocladus maniniholoensis HA4357-MV3</name>
    <dbReference type="NCBI Taxonomy" id="1117104"/>
    <lineage>
        <taxon>Bacteria</taxon>
        <taxon>Bacillati</taxon>
        <taxon>Cyanobacteriota</taxon>
        <taxon>Cyanophyceae</taxon>
        <taxon>Nostocales</taxon>
        <taxon>Nostocaceae</taxon>
        <taxon>Pelatocladus</taxon>
    </lineage>
</organism>
<sequence length="261" mass="29390">MSKTNSHPYFFTPRLSNPTYPLLVFLPGMDETGKEMMRIQTLGLEAAFDVRCFVIPADELTSWDKLAEEVISLTQAELKKVPRTSVYLCGESFGACIALKVMQKIPEMFARFVLINSASSFHCVPWLNLGSLLFPYTPNFFYKISSFIAVSFLAPVNRLSSTAREVLFKAVSSAPKKTAEQRLSLLTEFTIDEKKLSYITQPVFLIASKHDRILPSQAEAQRLTKIFPNSQSVILPHSGHACLVETDVNLWQILEAENFLN</sequence>
<protein>
    <submittedName>
        <fullName evidence="2">Alpha/beta hydrolase</fullName>
    </submittedName>
</protein>
<evidence type="ECO:0000313" key="3">
    <source>
        <dbReference type="Proteomes" id="UP000813215"/>
    </source>
</evidence>
<feature type="domain" description="Serine aminopeptidase S33" evidence="1">
    <location>
        <begin position="61"/>
        <end position="247"/>
    </location>
</feature>